<protein>
    <submittedName>
        <fullName evidence="1">Uncharacterized protein</fullName>
    </submittedName>
</protein>
<name>A0A291DVJ0_9ENTR</name>
<evidence type="ECO:0000313" key="2">
    <source>
        <dbReference type="Proteomes" id="UP000217979"/>
    </source>
</evidence>
<sequence length="61" mass="7078">MHICCVSRTTGGKHNCYRNRGDCPQDVSQNRLRFDHFVCFPLMSLTNNSLYKNTNVTRLIT</sequence>
<dbReference type="EMBL" id="CP023525">
    <property type="protein sequence ID" value="ATF91825.1"/>
    <property type="molecule type" value="Genomic_DNA"/>
</dbReference>
<dbReference type="Proteomes" id="UP000217979">
    <property type="component" value="Chromosome"/>
</dbReference>
<dbReference type="AlphaFoldDB" id="A0A291DVJ0"/>
<organism evidence="1 2">
    <name type="scientific">Cedecea neteri</name>
    <dbReference type="NCBI Taxonomy" id="158822"/>
    <lineage>
        <taxon>Bacteria</taxon>
        <taxon>Pseudomonadati</taxon>
        <taxon>Pseudomonadota</taxon>
        <taxon>Gammaproteobacteria</taxon>
        <taxon>Enterobacterales</taxon>
        <taxon>Enterobacteriaceae</taxon>
        <taxon>Cedecea</taxon>
    </lineage>
</organism>
<proteinExistence type="predicted"/>
<gene>
    <name evidence="1" type="ORF">CO704_06855</name>
</gene>
<evidence type="ECO:0000313" key="1">
    <source>
        <dbReference type="EMBL" id="ATF91825.1"/>
    </source>
</evidence>
<accession>A0A291DVJ0</accession>
<reference evidence="1 2" key="1">
    <citation type="submission" date="2017-09" db="EMBL/GenBank/DDBJ databases">
        <title>FDA dAtabase for Regulatory Grade micrObial Sequences (FDA-ARGOS): Supporting development and validation of Infectious Disease Dx tests.</title>
        <authorList>
            <person name="Minogue T."/>
            <person name="Wolcott M."/>
            <person name="Wasieloski L."/>
            <person name="Aguilar W."/>
            <person name="Moore D."/>
            <person name="Tallon L."/>
            <person name="Sadzewicz L."/>
            <person name="Ott S."/>
            <person name="Zhao X."/>
            <person name="Nagaraj S."/>
            <person name="Vavikolanu K."/>
            <person name="Aluvathingal J."/>
            <person name="Nadendla S."/>
            <person name="Sichtig H."/>
        </authorList>
    </citation>
    <scope>NUCLEOTIDE SEQUENCE [LARGE SCALE GENOMIC DNA]</scope>
    <source>
        <strain evidence="1 2">FDAARGOS_392</strain>
    </source>
</reference>